<dbReference type="PROSITE" id="PS50924">
    <property type="entry name" value="MHYT"/>
    <property type="match status" value="1"/>
</dbReference>
<dbReference type="InterPro" id="IPR000014">
    <property type="entry name" value="PAS"/>
</dbReference>
<feature type="domain" description="EAL" evidence="2">
    <location>
        <begin position="535"/>
        <end position="785"/>
    </location>
</feature>
<dbReference type="InterPro" id="IPR000160">
    <property type="entry name" value="GGDEF_dom"/>
</dbReference>
<dbReference type="Pfam" id="PF00563">
    <property type="entry name" value="EAL"/>
    <property type="match status" value="1"/>
</dbReference>
<feature type="transmembrane region" description="Helical" evidence="1">
    <location>
        <begin position="215"/>
        <end position="236"/>
    </location>
</feature>
<gene>
    <name evidence="5" type="ORF">ACFPFW_04040</name>
</gene>
<keyword evidence="1" id="KW-1133">Transmembrane helix</keyword>
<sequence length="791" mass="85354">MYRILSCLAFEHDPWLVLVAAFMCVLGSITAMRVFQRAQATGGSERVIWLGTAALAGGCAVWSTHFIAILAYKTPVDIHFDIQRTLLSLIIAIALSGAGFTLAAAGGKWRLALGGSTLGYGVAIMHYVGMSGLVLPGLISWDTALVIASIVSSAIFATAALFASRRMQGDRGLLAAAGLLVLGIVALHFTAMSAVTLTPDPARIVAPSAISDDVLAIGVVMASLMIFSLALLCVIFDRRLGERKVEEARRLKSLADAAVEGLLIVENEIIRDANASFEALLGYSVAEVTGRKLELIRTTGRKTLASLDDNCPTEVDLIAKSGKVVPAEIVVRRIGLQGMTSRVYAIRDLSERRAAEKRIHHMAYHDLLTGLPNRARLAEVLRERLDAAERSGGQLALLALDLDRFKQVNDIFGHHAGDALLRNLASAMSAALRPTEMLARIGGDEFVVVQSGVVQPEGAQDLAERLIAAVCRDVDVDGNTFRAATSIGIAVFPRDGRDVDTLHPNADAALYRAKQDGRGAYRFFEPEMDLRLRERRAMQAEMRDALPRGEFCLHYQPQAETATGVVSGFEALLRWESPKRGSVQPSEFVPLAEENGLIVELGEFVLRTACAEAVTWANPLTVAVNLSPVQFEHGDLPALVRQVLAETGLDPKRLELEITEGVLIHDFARALKVLEEIKALGVCIAMDDFGTGYSSLAYLQAFPFDRIKIDRSFVASLDGNRQSEAIIRAIVGLGRGLNVPITAEGVETEEQHAFLAALDCTDIQGFLIGKPEPIGNFRALVGLKKAAQKVA</sequence>
<dbReference type="CDD" id="cd01949">
    <property type="entry name" value="GGDEF"/>
    <property type="match status" value="1"/>
</dbReference>
<dbReference type="EMBL" id="JBHSJF010000004">
    <property type="protein sequence ID" value="MFC5067184.1"/>
    <property type="molecule type" value="Genomic_DNA"/>
</dbReference>
<evidence type="ECO:0000313" key="5">
    <source>
        <dbReference type="EMBL" id="MFC5067184.1"/>
    </source>
</evidence>
<evidence type="ECO:0000256" key="1">
    <source>
        <dbReference type="PROSITE-ProRule" id="PRU00244"/>
    </source>
</evidence>
<dbReference type="InterPro" id="IPR005330">
    <property type="entry name" value="MHYT_dom"/>
</dbReference>
<proteinExistence type="predicted"/>
<dbReference type="Pfam" id="PF00990">
    <property type="entry name" value="GGDEF"/>
    <property type="match status" value="1"/>
</dbReference>
<protein>
    <submittedName>
        <fullName evidence="5">EAL domain-containing protein</fullName>
    </submittedName>
</protein>
<evidence type="ECO:0000313" key="6">
    <source>
        <dbReference type="Proteomes" id="UP001595796"/>
    </source>
</evidence>
<dbReference type="NCBIfam" id="TIGR00229">
    <property type="entry name" value="sensory_box"/>
    <property type="match status" value="1"/>
</dbReference>
<dbReference type="InterPro" id="IPR029787">
    <property type="entry name" value="Nucleotide_cyclase"/>
</dbReference>
<dbReference type="Gene3D" id="3.30.450.20">
    <property type="entry name" value="PAS domain"/>
    <property type="match status" value="1"/>
</dbReference>
<dbReference type="InterPro" id="IPR052155">
    <property type="entry name" value="Biofilm_reg_signaling"/>
</dbReference>
<dbReference type="InterPro" id="IPR001633">
    <property type="entry name" value="EAL_dom"/>
</dbReference>
<evidence type="ECO:0000259" key="2">
    <source>
        <dbReference type="PROSITE" id="PS50883"/>
    </source>
</evidence>
<feature type="transmembrane region" description="Helical" evidence="1">
    <location>
        <begin position="84"/>
        <end position="105"/>
    </location>
</feature>
<dbReference type="Pfam" id="PF13188">
    <property type="entry name" value="PAS_8"/>
    <property type="match status" value="1"/>
</dbReference>
<dbReference type="PROSITE" id="PS50887">
    <property type="entry name" value="GGDEF"/>
    <property type="match status" value="1"/>
</dbReference>
<reference evidence="6" key="1">
    <citation type="journal article" date="2019" name="Int. J. Syst. Evol. Microbiol.">
        <title>The Global Catalogue of Microorganisms (GCM) 10K type strain sequencing project: providing services to taxonomists for standard genome sequencing and annotation.</title>
        <authorList>
            <consortium name="The Broad Institute Genomics Platform"/>
            <consortium name="The Broad Institute Genome Sequencing Center for Infectious Disease"/>
            <person name="Wu L."/>
            <person name="Ma J."/>
        </authorList>
    </citation>
    <scope>NUCLEOTIDE SEQUENCE [LARGE SCALE GENOMIC DNA]</scope>
    <source>
        <strain evidence="6">CGMCC 1.16444</strain>
    </source>
</reference>
<feature type="transmembrane region" description="Helical" evidence="1">
    <location>
        <begin position="117"/>
        <end position="139"/>
    </location>
</feature>
<dbReference type="InterPro" id="IPR035965">
    <property type="entry name" value="PAS-like_dom_sf"/>
</dbReference>
<dbReference type="InterPro" id="IPR035919">
    <property type="entry name" value="EAL_sf"/>
</dbReference>
<dbReference type="SUPFAM" id="SSF55073">
    <property type="entry name" value="Nucleotide cyclase"/>
    <property type="match status" value="1"/>
</dbReference>
<feature type="domain" description="GGDEF" evidence="3">
    <location>
        <begin position="393"/>
        <end position="526"/>
    </location>
</feature>
<keyword evidence="6" id="KW-1185">Reference proteome</keyword>
<feature type="transmembrane region" description="Helical" evidence="1">
    <location>
        <begin position="15"/>
        <end position="35"/>
    </location>
</feature>
<dbReference type="RefSeq" id="WP_114957197.1">
    <property type="nucleotide sequence ID" value="NZ_JBHSJF010000004.1"/>
</dbReference>
<dbReference type="Gene3D" id="3.20.20.450">
    <property type="entry name" value="EAL domain"/>
    <property type="match status" value="1"/>
</dbReference>
<dbReference type="PANTHER" id="PTHR44757">
    <property type="entry name" value="DIGUANYLATE CYCLASE DGCP"/>
    <property type="match status" value="1"/>
</dbReference>
<evidence type="ECO:0000259" key="3">
    <source>
        <dbReference type="PROSITE" id="PS50887"/>
    </source>
</evidence>
<dbReference type="SUPFAM" id="SSF55785">
    <property type="entry name" value="PYP-like sensor domain (PAS domain)"/>
    <property type="match status" value="1"/>
</dbReference>
<evidence type="ECO:0000259" key="4">
    <source>
        <dbReference type="PROSITE" id="PS50924"/>
    </source>
</evidence>
<dbReference type="PANTHER" id="PTHR44757:SF2">
    <property type="entry name" value="BIOFILM ARCHITECTURE MAINTENANCE PROTEIN MBAA"/>
    <property type="match status" value="1"/>
</dbReference>
<accession>A0ABV9Z0U9</accession>
<dbReference type="Gene3D" id="3.30.70.270">
    <property type="match status" value="1"/>
</dbReference>
<feature type="transmembrane region" description="Helical" evidence="1">
    <location>
        <begin position="174"/>
        <end position="195"/>
    </location>
</feature>
<dbReference type="Pfam" id="PF03707">
    <property type="entry name" value="MHYT"/>
    <property type="match status" value="2"/>
</dbReference>
<dbReference type="InterPro" id="IPR043128">
    <property type="entry name" value="Rev_trsase/Diguanyl_cyclase"/>
</dbReference>
<keyword evidence="1" id="KW-0812">Transmembrane</keyword>
<name>A0ABV9Z0U9_9HYPH</name>
<dbReference type="SUPFAM" id="SSF141868">
    <property type="entry name" value="EAL domain-like"/>
    <property type="match status" value="1"/>
</dbReference>
<keyword evidence="1" id="KW-0472">Membrane</keyword>
<dbReference type="SMART" id="SM00052">
    <property type="entry name" value="EAL"/>
    <property type="match status" value="1"/>
</dbReference>
<feature type="domain" description="MHYT" evidence="4">
    <location>
        <begin position="12"/>
        <end position="198"/>
    </location>
</feature>
<organism evidence="5 6">
    <name type="scientific">Flaviflagellibacter deserti</name>
    <dbReference type="NCBI Taxonomy" id="2267266"/>
    <lineage>
        <taxon>Bacteria</taxon>
        <taxon>Pseudomonadati</taxon>
        <taxon>Pseudomonadota</taxon>
        <taxon>Alphaproteobacteria</taxon>
        <taxon>Hyphomicrobiales</taxon>
        <taxon>Flaviflagellibacter</taxon>
    </lineage>
</organism>
<dbReference type="SMART" id="SM00267">
    <property type="entry name" value="GGDEF"/>
    <property type="match status" value="1"/>
</dbReference>
<dbReference type="PROSITE" id="PS50883">
    <property type="entry name" value="EAL"/>
    <property type="match status" value="1"/>
</dbReference>
<dbReference type="Proteomes" id="UP001595796">
    <property type="component" value="Unassembled WGS sequence"/>
</dbReference>
<comment type="caution">
    <text evidence="5">The sequence shown here is derived from an EMBL/GenBank/DDBJ whole genome shotgun (WGS) entry which is preliminary data.</text>
</comment>
<feature type="transmembrane region" description="Helical" evidence="1">
    <location>
        <begin position="145"/>
        <end position="162"/>
    </location>
</feature>
<dbReference type="CDD" id="cd00130">
    <property type="entry name" value="PAS"/>
    <property type="match status" value="1"/>
</dbReference>
<dbReference type="NCBIfam" id="TIGR00254">
    <property type="entry name" value="GGDEF"/>
    <property type="match status" value="1"/>
</dbReference>
<dbReference type="CDD" id="cd01948">
    <property type="entry name" value="EAL"/>
    <property type="match status" value="1"/>
</dbReference>
<feature type="transmembrane region" description="Helical" evidence="1">
    <location>
        <begin position="47"/>
        <end position="72"/>
    </location>
</feature>